<evidence type="ECO:0000313" key="3">
    <source>
        <dbReference type="EMBL" id="MFD2841630.1"/>
    </source>
</evidence>
<gene>
    <name evidence="3" type="ORF">ACFSYH_13775</name>
</gene>
<reference evidence="4" key="1">
    <citation type="journal article" date="2019" name="Int. J. Syst. Evol. Microbiol.">
        <title>The Global Catalogue of Microorganisms (GCM) 10K type strain sequencing project: providing services to taxonomists for standard genome sequencing and annotation.</title>
        <authorList>
            <consortium name="The Broad Institute Genomics Platform"/>
            <consortium name="The Broad Institute Genome Sequencing Center for Infectious Disease"/>
            <person name="Wu L."/>
            <person name="Ma J."/>
        </authorList>
    </citation>
    <scope>NUCLEOTIDE SEQUENCE [LARGE SCALE GENOMIC DNA]</scope>
    <source>
        <strain evidence="4">KCTC 33576</strain>
    </source>
</reference>
<organism evidence="3 4">
    <name type="scientific">Populibacterium corticicola</name>
    <dbReference type="NCBI Taxonomy" id="1812826"/>
    <lineage>
        <taxon>Bacteria</taxon>
        <taxon>Bacillati</taxon>
        <taxon>Actinomycetota</taxon>
        <taxon>Actinomycetes</taxon>
        <taxon>Micrococcales</taxon>
        <taxon>Jonesiaceae</taxon>
        <taxon>Populibacterium</taxon>
    </lineage>
</organism>
<keyword evidence="2" id="KW-0472">Membrane</keyword>
<feature type="compositionally biased region" description="Acidic residues" evidence="1">
    <location>
        <begin position="13"/>
        <end position="22"/>
    </location>
</feature>
<comment type="caution">
    <text evidence="3">The sequence shown here is derived from an EMBL/GenBank/DDBJ whole genome shotgun (WGS) entry which is preliminary data.</text>
</comment>
<accession>A0ABW5XK11</accession>
<feature type="region of interest" description="Disordered" evidence="1">
    <location>
        <begin position="1"/>
        <end position="22"/>
    </location>
</feature>
<sequence>MVSNEPAQPVEEPTQEPLEEAVAEPGFRVRDASELTPEQLADIEAHAIPAVKRRAPKLSAFFFVGAVVGIVVGLILGLNTSAPGVINRGVYLTVCVAFTTLITSLIAGFIAIQLDNRSIRQAEARKKAIG</sequence>
<evidence type="ECO:0000256" key="1">
    <source>
        <dbReference type="SAM" id="MobiDB-lite"/>
    </source>
</evidence>
<evidence type="ECO:0000256" key="2">
    <source>
        <dbReference type="SAM" id="Phobius"/>
    </source>
</evidence>
<keyword evidence="2" id="KW-0812">Transmembrane</keyword>
<proteinExistence type="predicted"/>
<dbReference type="Proteomes" id="UP001597391">
    <property type="component" value="Unassembled WGS sequence"/>
</dbReference>
<feature type="transmembrane region" description="Helical" evidence="2">
    <location>
        <begin position="90"/>
        <end position="112"/>
    </location>
</feature>
<protein>
    <submittedName>
        <fullName evidence="3">Uncharacterized protein</fullName>
    </submittedName>
</protein>
<feature type="transmembrane region" description="Helical" evidence="2">
    <location>
        <begin position="58"/>
        <end position="78"/>
    </location>
</feature>
<dbReference type="EMBL" id="JBHUOP010000007">
    <property type="protein sequence ID" value="MFD2841630.1"/>
    <property type="molecule type" value="Genomic_DNA"/>
</dbReference>
<evidence type="ECO:0000313" key="4">
    <source>
        <dbReference type="Proteomes" id="UP001597391"/>
    </source>
</evidence>
<name>A0ABW5XK11_9MICO</name>
<keyword evidence="2" id="KW-1133">Transmembrane helix</keyword>
<keyword evidence="4" id="KW-1185">Reference proteome</keyword>